<organism evidence="2 3">
    <name type="scientific">Flavobacterium pokkalii</name>
    <dbReference type="NCBI Taxonomy" id="1940408"/>
    <lineage>
        <taxon>Bacteria</taxon>
        <taxon>Pseudomonadati</taxon>
        <taxon>Bacteroidota</taxon>
        <taxon>Flavobacteriia</taxon>
        <taxon>Flavobacteriales</taxon>
        <taxon>Flavobacteriaceae</taxon>
        <taxon>Flavobacterium</taxon>
    </lineage>
</organism>
<keyword evidence="3" id="KW-1185">Reference proteome</keyword>
<name>A0ABR7UVI9_9FLAO</name>
<evidence type="ECO:0000313" key="2">
    <source>
        <dbReference type="EMBL" id="MBD0726699.1"/>
    </source>
</evidence>
<feature type="transmembrane region" description="Helical" evidence="1">
    <location>
        <begin position="42"/>
        <end position="60"/>
    </location>
</feature>
<keyword evidence="1" id="KW-1133">Transmembrane helix</keyword>
<reference evidence="2 3" key="1">
    <citation type="journal article" date="2020" name="Microbiol. Res.">
        <title>Flavobacterium pokkalii sp. nov., a novel plant growth promoting native rhizobacteria isolated from pokkali rice grown in coastal saline affected agricultural regions of southern India, Kerala.</title>
        <authorList>
            <person name="Menon R.R."/>
            <person name="Kumari S."/>
            <person name="Viver T."/>
            <person name="Rameshkumar N."/>
        </authorList>
    </citation>
    <scope>NUCLEOTIDE SEQUENCE [LARGE SCALE GENOMIC DNA]</scope>
    <source>
        <strain evidence="2 3">L1I52</strain>
    </source>
</reference>
<gene>
    <name evidence="2" type="ORF">B6A10_16125</name>
</gene>
<accession>A0ABR7UVI9</accession>
<evidence type="ECO:0000256" key="1">
    <source>
        <dbReference type="SAM" id="Phobius"/>
    </source>
</evidence>
<keyword evidence="1" id="KW-0472">Membrane</keyword>
<dbReference type="Proteomes" id="UP000661715">
    <property type="component" value="Unassembled WGS sequence"/>
</dbReference>
<keyword evidence="1" id="KW-0812">Transmembrane</keyword>
<evidence type="ECO:0000313" key="3">
    <source>
        <dbReference type="Proteomes" id="UP000661715"/>
    </source>
</evidence>
<protein>
    <submittedName>
        <fullName evidence="2">Uncharacterized protein</fullName>
    </submittedName>
</protein>
<comment type="caution">
    <text evidence="2">The sequence shown here is derived from an EMBL/GenBank/DDBJ whole genome shotgun (WGS) entry which is preliminary data.</text>
</comment>
<sequence length="62" mass="6617">MEQKNKTLILATVQTLEAMPTPVKHTSIMGTVQITGAMPTLVIQMILVTLAVAHLTIVCASN</sequence>
<proteinExistence type="predicted"/>
<dbReference type="EMBL" id="NASZ01000041">
    <property type="protein sequence ID" value="MBD0726699.1"/>
    <property type="molecule type" value="Genomic_DNA"/>
</dbReference>